<dbReference type="Pfam" id="PF07631">
    <property type="entry name" value="PSD4"/>
    <property type="match status" value="1"/>
</dbReference>
<dbReference type="Pfam" id="PF13442">
    <property type="entry name" value="Cytochrome_CBB3"/>
    <property type="match status" value="1"/>
</dbReference>
<comment type="caution">
    <text evidence="9">The sequence shown here is derived from an EMBL/GenBank/DDBJ whole genome shotgun (WGS) entry which is preliminary data.</text>
</comment>
<reference evidence="9" key="1">
    <citation type="thesis" date="2020" institute="Technische Universitat Dresden" country="Dresden, Germany">
        <title>The Agarolytic System of Microbulbifer elongatus PORT2, Isolated from Batu Karas, Pangandaran West Java Indonesia.</title>
        <authorList>
            <person name="Anggraeni S.R."/>
        </authorList>
    </citation>
    <scope>NUCLEOTIDE SEQUENCE</scope>
    <source>
        <strain evidence="9">PORT2</strain>
    </source>
</reference>
<dbReference type="PROSITE" id="PS51007">
    <property type="entry name" value="CYTC"/>
    <property type="match status" value="1"/>
</dbReference>
<dbReference type="InterPro" id="IPR013042">
    <property type="entry name" value="DUF1592"/>
</dbReference>
<feature type="compositionally biased region" description="Low complexity" evidence="6">
    <location>
        <begin position="358"/>
        <end position="368"/>
    </location>
</feature>
<name>A0ABT1P4X4_9GAMM</name>
<dbReference type="InterPro" id="IPR013039">
    <property type="entry name" value="DUF1588"/>
</dbReference>
<dbReference type="InterPro" id="IPR011041">
    <property type="entry name" value="Quinoprot_gluc/sorb_DH_b-prop"/>
</dbReference>
<keyword evidence="2 5" id="KW-0479">Metal-binding</keyword>
<evidence type="ECO:0000256" key="2">
    <source>
        <dbReference type="ARBA" id="ARBA00022723"/>
    </source>
</evidence>
<dbReference type="PANTHER" id="PTHR19328">
    <property type="entry name" value="HEDGEHOG-INTERACTING PROTEIN"/>
    <property type="match status" value="1"/>
</dbReference>
<dbReference type="InterPro" id="IPR036909">
    <property type="entry name" value="Cyt_c-like_dom_sf"/>
</dbReference>
<dbReference type="Gene3D" id="2.120.10.30">
    <property type="entry name" value="TolB, C-terminal domain"/>
    <property type="match status" value="1"/>
</dbReference>
<feature type="compositionally biased region" description="Low complexity" evidence="6">
    <location>
        <begin position="333"/>
        <end position="350"/>
    </location>
</feature>
<dbReference type="Gene3D" id="2.60.40.290">
    <property type="match status" value="1"/>
</dbReference>
<dbReference type="Pfam" id="PF07995">
    <property type="entry name" value="GSDH"/>
    <property type="match status" value="1"/>
</dbReference>
<dbReference type="InterPro" id="IPR013036">
    <property type="entry name" value="DUF1587"/>
</dbReference>
<feature type="region of interest" description="Disordered" evidence="6">
    <location>
        <begin position="452"/>
        <end position="509"/>
    </location>
</feature>
<dbReference type="PROSITE" id="PS51173">
    <property type="entry name" value="CBM2"/>
    <property type="match status" value="1"/>
</dbReference>
<dbReference type="EMBL" id="JACASI010000032">
    <property type="protein sequence ID" value="MCQ3830179.1"/>
    <property type="molecule type" value="Genomic_DNA"/>
</dbReference>
<keyword evidence="10" id="KW-1185">Reference proteome</keyword>
<dbReference type="Pfam" id="PF00553">
    <property type="entry name" value="CBM_2"/>
    <property type="match status" value="1"/>
</dbReference>
<dbReference type="SUPFAM" id="SSF50952">
    <property type="entry name" value="Soluble quinoprotein glucose dehydrogenase"/>
    <property type="match status" value="1"/>
</dbReference>
<dbReference type="Gene3D" id="1.10.760.10">
    <property type="entry name" value="Cytochrome c-like domain"/>
    <property type="match status" value="1"/>
</dbReference>
<dbReference type="InterPro" id="IPR008965">
    <property type="entry name" value="CBM2/CBM3_carb-bd_dom_sf"/>
</dbReference>
<feature type="domain" description="Cytochrome c" evidence="7">
    <location>
        <begin position="509"/>
        <end position="580"/>
    </location>
</feature>
<dbReference type="InterPro" id="IPR001919">
    <property type="entry name" value="CBD2"/>
</dbReference>
<dbReference type="PANTHER" id="PTHR19328:SF75">
    <property type="entry name" value="ALDOSE SUGAR DEHYDROGENASE YLII"/>
    <property type="match status" value="1"/>
</dbReference>
<dbReference type="InterPro" id="IPR009056">
    <property type="entry name" value="Cyt_c-like_dom"/>
</dbReference>
<dbReference type="Pfam" id="PF07637">
    <property type="entry name" value="PSD5"/>
    <property type="match status" value="1"/>
</dbReference>
<evidence type="ECO:0000313" key="9">
    <source>
        <dbReference type="EMBL" id="MCQ3830179.1"/>
    </source>
</evidence>
<evidence type="ECO:0000259" key="8">
    <source>
        <dbReference type="PROSITE" id="PS51173"/>
    </source>
</evidence>
<dbReference type="SMART" id="SM00637">
    <property type="entry name" value="CBD_II"/>
    <property type="match status" value="1"/>
</dbReference>
<evidence type="ECO:0000313" key="10">
    <source>
        <dbReference type="Proteomes" id="UP001205566"/>
    </source>
</evidence>
<dbReference type="InterPro" id="IPR012938">
    <property type="entry name" value="Glc/Sorbosone_DH"/>
</dbReference>
<dbReference type="InterPro" id="IPR012291">
    <property type="entry name" value="CBM2_carb-bd_dom_sf"/>
</dbReference>
<evidence type="ECO:0000256" key="5">
    <source>
        <dbReference type="PROSITE-ProRule" id="PRU00433"/>
    </source>
</evidence>
<evidence type="ECO:0000256" key="6">
    <source>
        <dbReference type="SAM" id="MobiDB-lite"/>
    </source>
</evidence>
<proteinExistence type="predicted"/>
<evidence type="ECO:0000256" key="4">
    <source>
        <dbReference type="ARBA" id="ARBA00023157"/>
    </source>
</evidence>
<feature type="domain" description="CBM2" evidence="8">
    <location>
        <begin position="370"/>
        <end position="481"/>
    </location>
</feature>
<dbReference type="Pfam" id="PF07627">
    <property type="entry name" value="PSCyt3"/>
    <property type="match status" value="1"/>
</dbReference>
<protein>
    <submittedName>
        <fullName evidence="9">PQQ-dependent sugar dehydrogenase</fullName>
    </submittedName>
</protein>
<feature type="region of interest" description="Disordered" evidence="6">
    <location>
        <begin position="333"/>
        <end position="374"/>
    </location>
</feature>
<dbReference type="Proteomes" id="UP001205566">
    <property type="component" value="Unassembled WGS sequence"/>
</dbReference>
<dbReference type="InterPro" id="IPR013043">
    <property type="entry name" value="DUF1595"/>
</dbReference>
<dbReference type="InterPro" id="IPR011042">
    <property type="entry name" value="6-blade_b-propeller_TolB-like"/>
</dbReference>
<keyword evidence="3 5" id="KW-0408">Iron</keyword>
<dbReference type="SUPFAM" id="SSF46626">
    <property type="entry name" value="Cytochrome c"/>
    <property type="match status" value="1"/>
</dbReference>
<gene>
    <name evidence="9" type="ORF">HXX02_12050</name>
</gene>
<keyword evidence="1 5" id="KW-0349">Heme</keyword>
<evidence type="ECO:0000256" key="1">
    <source>
        <dbReference type="ARBA" id="ARBA00022617"/>
    </source>
</evidence>
<accession>A0ABT1P4X4</accession>
<feature type="compositionally biased region" description="Low complexity" evidence="6">
    <location>
        <begin position="476"/>
        <end position="506"/>
    </location>
</feature>
<sequence>MQAPGDDSRWYVLEKTGTVYWIDANDNATATKNTYLDLSGLVDTAVEGGVLGMAFHPDYQSNGQVFLSFTTPASEPMTSVIARFTESSDGASLNAGSRLDILTLPQPYANHNGGHIAFGHDGYLYIGFGDGGSANDPEANSQDTSNWHGAMLRIDVDTGSPYTVPADNPFVSGGGLPEIYAYGLRNPWRWSFDKVSGDLWLADVGQSGYEEINVIERGGNYGWRCREGFHTTSNSCNTSGPYDDPVFEYDHSQGQSVTGGYVYRGSQIAGMHGAYIFGDYVSGRVWAYTDAMYQLVDTELGITSFGESNSGEIYLVDIIGGALYRIAGDGGSSSSSSGGSSSSGSSSSSGGSSGSGGSSSSSSSSGSSSSGGGSGNGVACAITYENVWGDGYQFDVTVSNAGTSAVSSWEIALQFSEAPQITNSWNVDLAVSGNTVSASDVGWNGALSPGDSVEFGFQGDHDGSFDPPDCQGSGGSSSSSSSSSGGSSSSSSGSGSSSGSSSSSSSGGTGNMNGGEIYAANCAGCHGFAGDGGRVGVPLTTPQDLDFMIGFIENNMPMGRAEECGAECAERVGNYIADTFWEDLEPLNCEMVRYGARQLKLLTRAEYQNTVEDLLGVNFAAAESLAEDSQVGYFINNAHASMVTSTYDRYLTAAEEIAAWSAARDFSPALNCSSFNQDCVDQFIGDFAPKLFRRPLDTQEVTTYSELANGTVTEGDVQAGMQLALMTMLSSPQFLYRHELGEANPANSAIDMNAFELTSHEMATWLSYSFTGSTPDDIALQKAANDQLRDPVEITEEAQRLLDLAEARDTMGDFVGSWLGTDSLENAPKDPAVWPGFEEVAPHMEREIREVFAEVMLNDNESFASLYDANWTFVNGPLAQHYGISGVSGDEFQQVTTSDRGGILTSGAFMARWAELTETSPIRRSVRVRRRMLCQDQPDPPAGITESRAERLEELADLIADPATTNRMKYEALTSVAPCLNCHQEWINPLGGGMEDFDAVGNPRSVDHNGNLIDASGALYAPDVLSNRGESIAFEGSRGLGQLLATLPAAQSCVSQNMFRFMLGVGHDGIDNSNPEGRALDPVEEEGYACTVNDMTDTLVQQSPRAMLENMSTLDAVRYRKEWQR</sequence>
<evidence type="ECO:0000259" key="7">
    <source>
        <dbReference type="PROSITE" id="PS51007"/>
    </source>
</evidence>
<organism evidence="9 10">
    <name type="scientific">Microbulbifer elongatus</name>
    <dbReference type="NCBI Taxonomy" id="86173"/>
    <lineage>
        <taxon>Bacteria</taxon>
        <taxon>Pseudomonadati</taxon>
        <taxon>Pseudomonadota</taxon>
        <taxon>Gammaproteobacteria</taxon>
        <taxon>Cellvibrionales</taxon>
        <taxon>Microbulbiferaceae</taxon>
        <taxon>Microbulbifer</taxon>
    </lineage>
</organism>
<evidence type="ECO:0000256" key="3">
    <source>
        <dbReference type="ARBA" id="ARBA00023004"/>
    </source>
</evidence>
<keyword evidence="4" id="KW-1015">Disulfide bond</keyword>
<dbReference type="SUPFAM" id="SSF49384">
    <property type="entry name" value="Carbohydrate-binding domain"/>
    <property type="match status" value="1"/>
</dbReference>
<dbReference type="Pfam" id="PF07626">
    <property type="entry name" value="PSD3"/>
    <property type="match status" value="1"/>
</dbReference>